<accession>A0A8H2VQC5</accession>
<name>A0A8H2VQC5_9HELO</name>
<evidence type="ECO:0000313" key="8">
    <source>
        <dbReference type="Proteomes" id="UP000624404"/>
    </source>
</evidence>
<organism evidence="7 8">
    <name type="scientific">Sclerotinia trifoliorum</name>
    <dbReference type="NCBI Taxonomy" id="28548"/>
    <lineage>
        <taxon>Eukaryota</taxon>
        <taxon>Fungi</taxon>
        <taxon>Dikarya</taxon>
        <taxon>Ascomycota</taxon>
        <taxon>Pezizomycotina</taxon>
        <taxon>Leotiomycetes</taxon>
        <taxon>Helotiales</taxon>
        <taxon>Sclerotiniaceae</taxon>
        <taxon>Sclerotinia</taxon>
    </lineage>
</organism>
<dbReference type="SMART" id="SM00355">
    <property type="entry name" value="ZnF_C2H2"/>
    <property type="match status" value="3"/>
</dbReference>
<dbReference type="PROSITE" id="PS00028">
    <property type="entry name" value="ZINC_FINGER_C2H2_1"/>
    <property type="match status" value="1"/>
</dbReference>
<keyword evidence="3" id="KW-0862">Zinc</keyword>
<evidence type="ECO:0000256" key="4">
    <source>
        <dbReference type="PROSITE-ProRule" id="PRU00042"/>
    </source>
</evidence>
<evidence type="ECO:0000313" key="7">
    <source>
        <dbReference type="EMBL" id="CAD6442460.1"/>
    </source>
</evidence>
<dbReference type="GO" id="GO:0008270">
    <property type="term" value="F:zinc ion binding"/>
    <property type="evidence" value="ECO:0007669"/>
    <property type="project" value="UniProtKB-KW"/>
</dbReference>
<evidence type="ECO:0000256" key="5">
    <source>
        <dbReference type="SAM" id="MobiDB-lite"/>
    </source>
</evidence>
<sequence>MRPTMYATCVCPVNIPYLAWNHMQSSPKTIPETACEGMQLVAVNLRPPITLLGVTLIRKRGPRRIEPIFSDYTAGKENENYLPLHFDFIDPSLLDLRTYPVPSCFEPSPAVDAQEAHGQFNANEDSLVQDCSSRSFDPLPYTPYNTFPDLPALDAYCDQPIEYFEGPVEGQIGDCPYPNPPASIPHVEQFQHHHPIASNSPQQPEPQPIAQPSSTANNPTCPECQKTFARACDLNVHKKSHTLPFKCPRPSCKSLGFRYRKDRDRHVADIHPELMPGAERYFCPSESCKHSRAKGKGFPRKDNFARHVKNCKHRNK</sequence>
<evidence type="ECO:0000256" key="2">
    <source>
        <dbReference type="ARBA" id="ARBA00022771"/>
    </source>
</evidence>
<dbReference type="AlphaFoldDB" id="A0A8H2VQC5"/>
<reference evidence="7" key="1">
    <citation type="submission" date="2020-10" db="EMBL/GenBank/DDBJ databases">
        <authorList>
            <person name="Kusch S."/>
        </authorList>
    </citation>
    <scope>NUCLEOTIDE SEQUENCE</scope>
    <source>
        <strain evidence="7">SwB9</strain>
    </source>
</reference>
<keyword evidence="2 4" id="KW-0863">Zinc-finger</keyword>
<dbReference type="EMBL" id="CAJHIA010000008">
    <property type="protein sequence ID" value="CAD6442460.1"/>
    <property type="molecule type" value="Genomic_DNA"/>
</dbReference>
<protein>
    <submittedName>
        <fullName evidence="7">E2995f62-f9f4-4ed9-99f2-dabd67ca6f38</fullName>
    </submittedName>
</protein>
<proteinExistence type="predicted"/>
<dbReference type="Gene3D" id="3.30.160.60">
    <property type="entry name" value="Classic Zinc Finger"/>
    <property type="match status" value="1"/>
</dbReference>
<keyword evidence="1" id="KW-0479">Metal-binding</keyword>
<feature type="domain" description="C2H2-type" evidence="6">
    <location>
        <begin position="219"/>
        <end position="242"/>
    </location>
</feature>
<dbReference type="PROSITE" id="PS50157">
    <property type="entry name" value="ZINC_FINGER_C2H2_2"/>
    <property type="match status" value="1"/>
</dbReference>
<feature type="region of interest" description="Disordered" evidence="5">
    <location>
        <begin position="292"/>
        <end position="316"/>
    </location>
</feature>
<evidence type="ECO:0000259" key="6">
    <source>
        <dbReference type="PROSITE" id="PS50157"/>
    </source>
</evidence>
<feature type="region of interest" description="Disordered" evidence="5">
    <location>
        <begin position="195"/>
        <end position="218"/>
    </location>
</feature>
<feature type="compositionally biased region" description="Basic residues" evidence="5">
    <location>
        <begin position="306"/>
        <end position="316"/>
    </location>
</feature>
<dbReference type="Proteomes" id="UP000624404">
    <property type="component" value="Unassembled WGS sequence"/>
</dbReference>
<keyword evidence="8" id="KW-1185">Reference proteome</keyword>
<dbReference type="InterPro" id="IPR013087">
    <property type="entry name" value="Znf_C2H2_type"/>
</dbReference>
<comment type="caution">
    <text evidence="7">The sequence shown here is derived from an EMBL/GenBank/DDBJ whole genome shotgun (WGS) entry which is preliminary data.</text>
</comment>
<dbReference type="FunFam" id="3.30.160.60:FF:000446">
    <property type="entry name" value="Zinc finger protein"/>
    <property type="match status" value="1"/>
</dbReference>
<dbReference type="OrthoDB" id="3564196at2759"/>
<evidence type="ECO:0000256" key="1">
    <source>
        <dbReference type="ARBA" id="ARBA00022723"/>
    </source>
</evidence>
<evidence type="ECO:0000256" key="3">
    <source>
        <dbReference type="ARBA" id="ARBA00022833"/>
    </source>
</evidence>
<gene>
    <name evidence="7" type="ORF">SCLTRI_LOCUS2251</name>
</gene>